<keyword evidence="11" id="KW-1185">Reference proteome</keyword>
<evidence type="ECO:0000256" key="1">
    <source>
        <dbReference type="ARBA" id="ARBA00003920"/>
    </source>
</evidence>
<gene>
    <name evidence="10" type="primary">cgba</name>
    <name evidence="10" type="ORF">N1851_017254</name>
</gene>
<keyword evidence="6" id="KW-0372">Hormone</keyword>
<evidence type="ECO:0000256" key="7">
    <source>
        <dbReference type="ARBA" id="ARBA00023157"/>
    </source>
</evidence>
<comment type="caution">
    <text evidence="10">The sequence shown here is derived from an EMBL/GenBank/DDBJ whole genome shotgun (WGS) entry which is preliminary data.</text>
</comment>
<name>A0AA47MQE4_MERPO</name>
<dbReference type="PANTHER" id="PTHR11515:SF11">
    <property type="entry name" value="LUTROPIN SUBUNIT BETA"/>
    <property type="match status" value="1"/>
</dbReference>
<evidence type="ECO:0000256" key="3">
    <source>
        <dbReference type="ARBA" id="ARBA00006552"/>
    </source>
</evidence>
<comment type="subunit">
    <text evidence="4">Heterodimer of an alpha and a beta chain.</text>
</comment>
<evidence type="ECO:0000256" key="2">
    <source>
        <dbReference type="ARBA" id="ARBA00004613"/>
    </source>
</evidence>
<dbReference type="Pfam" id="PF00007">
    <property type="entry name" value="Cys_knot"/>
    <property type="match status" value="1"/>
</dbReference>
<dbReference type="PANTHER" id="PTHR11515">
    <property type="entry name" value="GLYCOPROTEIN HORMONE BETA CHAIN"/>
    <property type="match status" value="1"/>
</dbReference>
<dbReference type="InterPro" id="IPR029034">
    <property type="entry name" value="Cystine-knot_cytokine"/>
</dbReference>
<keyword evidence="5" id="KW-0964">Secreted</keyword>
<feature type="transmembrane region" description="Helical" evidence="8">
    <location>
        <begin position="21"/>
        <end position="45"/>
    </location>
</feature>
<comment type="similarity">
    <text evidence="3">Belongs to the glycoprotein hormones subunit beta family.</text>
</comment>
<keyword evidence="8" id="KW-1133">Transmembrane helix</keyword>
<organism evidence="10 11">
    <name type="scientific">Merluccius polli</name>
    <name type="common">Benguela hake</name>
    <name type="synonym">Merluccius cadenati</name>
    <dbReference type="NCBI Taxonomy" id="89951"/>
    <lineage>
        <taxon>Eukaryota</taxon>
        <taxon>Metazoa</taxon>
        <taxon>Chordata</taxon>
        <taxon>Craniata</taxon>
        <taxon>Vertebrata</taxon>
        <taxon>Euteleostomi</taxon>
        <taxon>Actinopterygii</taxon>
        <taxon>Neopterygii</taxon>
        <taxon>Teleostei</taxon>
        <taxon>Neoteleostei</taxon>
        <taxon>Acanthomorphata</taxon>
        <taxon>Zeiogadaria</taxon>
        <taxon>Gadariae</taxon>
        <taxon>Gadiformes</taxon>
        <taxon>Gadoidei</taxon>
        <taxon>Merlucciidae</taxon>
        <taxon>Merluccius</taxon>
    </lineage>
</organism>
<dbReference type="GO" id="GO:0005737">
    <property type="term" value="C:cytoplasm"/>
    <property type="evidence" value="ECO:0007669"/>
    <property type="project" value="TreeGrafter"/>
</dbReference>
<evidence type="ECO:0000259" key="9">
    <source>
        <dbReference type="Pfam" id="PF00007"/>
    </source>
</evidence>
<dbReference type="InterPro" id="IPR006208">
    <property type="entry name" value="Glyco_hormone_CN"/>
</dbReference>
<dbReference type="AlphaFoldDB" id="A0AA47MQE4"/>
<dbReference type="GO" id="GO:0030728">
    <property type="term" value="P:ovulation"/>
    <property type="evidence" value="ECO:0007669"/>
    <property type="project" value="TreeGrafter"/>
</dbReference>
<keyword evidence="7" id="KW-1015">Disulfide bond</keyword>
<dbReference type="InterPro" id="IPR001545">
    <property type="entry name" value="Gonadotropin_bsu"/>
</dbReference>
<dbReference type="CDD" id="cd00069">
    <property type="entry name" value="GHB_like"/>
    <property type="match status" value="1"/>
</dbReference>
<protein>
    <submittedName>
        <fullName evidence="10">Gonadotropin subunit beta-1</fullName>
    </submittedName>
</protein>
<dbReference type="GO" id="GO:0007186">
    <property type="term" value="P:G protein-coupled receptor signaling pathway"/>
    <property type="evidence" value="ECO:0007669"/>
    <property type="project" value="TreeGrafter"/>
</dbReference>
<keyword evidence="8" id="KW-0472">Membrane</keyword>
<dbReference type="Proteomes" id="UP001174136">
    <property type="component" value="Unassembled WGS sequence"/>
</dbReference>
<reference evidence="10" key="1">
    <citation type="journal article" date="2023" name="Front. Mar. Sci.">
        <title>A new Merluccius polli reference genome to investigate the effects of global change in West African waters.</title>
        <authorList>
            <person name="Mateo J.L."/>
            <person name="Blanco-Fernandez C."/>
            <person name="Garcia-Vazquez E."/>
            <person name="Machado-Schiaffino G."/>
        </authorList>
    </citation>
    <scope>NUCLEOTIDE SEQUENCE</scope>
    <source>
        <strain evidence="10">C29</strain>
        <tissue evidence="10">Fin</tissue>
    </source>
</reference>
<proteinExistence type="inferred from homology"/>
<evidence type="ECO:0000256" key="8">
    <source>
        <dbReference type="SAM" id="Phobius"/>
    </source>
</evidence>
<dbReference type="GO" id="GO:0005615">
    <property type="term" value="C:extracellular space"/>
    <property type="evidence" value="ECO:0007669"/>
    <property type="project" value="TreeGrafter"/>
</dbReference>
<dbReference type="GO" id="GO:0005179">
    <property type="term" value="F:hormone activity"/>
    <property type="evidence" value="ECO:0007669"/>
    <property type="project" value="UniProtKB-KW"/>
</dbReference>
<dbReference type="Gene3D" id="2.10.90.10">
    <property type="entry name" value="Cystine-knot cytokines"/>
    <property type="match status" value="1"/>
</dbReference>
<dbReference type="SUPFAM" id="SSF57501">
    <property type="entry name" value="Cystine-knot cytokines"/>
    <property type="match status" value="1"/>
</dbReference>
<comment type="function">
    <text evidence="1">Involved in gametogenesis and steroidogenesis.</text>
</comment>
<dbReference type="SMART" id="SM00068">
    <property type="entry name" value="GHB"/>
    <property type="match status" value="1"/>
</dbReference>
<sequence length="154" mass="17322">MTSCLGTRTRHKIFSRQISSLWAASVLHVSRMQLVVMAALLAMTVGGQGCRFVCRPVNFTINATVCDKHRSIVTTICEGQCFQMDPIYKLYRPQQKTCNGDWSYETKYFEDCPVGFSYPVARSCKCAMCQGGNTQCEMFLDEVPTCHPLANLIQ</sequence>
<comment type="subcellular location">
    <subcellularLocation>
        <location evidence="2">Secreted</location>
    </subcellularLocation>
</comment>
<dbReference type="EMBL" id="JAOPHQ010003139">
    <property type="protein sequence ID" value="KAK0144364.1"/>
    <property type="molecule type" value="Genomic_DNA"/>
</dbReference>
<accession>A0AA47MQE4</accession>
<keyword evidence="8" id="KW-0812">Transmembrane</keyword>
<feature type="domain" description="Glycoprotein hormone subunit beta" evidence="9">
    <location>
        <begin position="53"/>
        <end position="146"/>
    </location>
</feature>
<evidence type="ECO:0000256" key="5">
    <source>
        <dbReference type="ARBA" id="ARBA00022525"/>
    </source>
</evidence>
<evidence type="ECO:0000256" key="4">
    <source>
        <dbReference type="ARBA" id="ARBA00011870"/>
    </source>
</evidence>
<evidence type="ECO:0000256" key="6">
    <source>
        <dbReference type="ARBA" id="ARBA00022702"/>
    </source>
</evidence>
<evidence type="ECO:0000313" key="11">
    <source>
        <dbReference type="Proteomes" id="UP001174136"/>
    </source>
</evidence>
<evidence type="ECO:0000313" key="10">
    <source>
        <dbReference type="EMBL" id="KAK0144364.1"/>
    </source>
</evidence>